<evidence type="ECO:0000256" key="6">
    <source>
        <dbReference type="PROSITE-ProRule" id="PRU00433"/>
    </source>
</evidence>
<evidence type="ECO:0000256" key="2">
    <source>
        <dbReference type="ARBA" id="ARBA00022617"/>
    </source>
</evidence>
<evidence type="ECO:0000313" key="10">
    <source>
        <dbReference type="Proteomes" id="UP000772181"/>
    </source>
</evidence>
<dbReference type="GO" id="GO:0009055">
    <property type="term" value="F:electron transfer activity"/>
    <property type="evidence" value="ECO:0007669"/>
    <property type="project" value="InterPro"/>
</dbReference>
<dbReference type="SUPFAM" id="SSF46626">
    <property type="entry name" value="Cytochrome c"/>
    <property type="match status" value="5"/>
</dbReference>
<dbReference type="GO" id="GO:0046872">
    <property type="term" value="F:metal ion binding"/>
    <property type="evidence" value="ECO:0007669"/>
    <property type="project" value="UniProtKB-KW"/>
</dbReference>
<evidence type="ECO:0000256" key="4">
    <source>
        <dbReference type="ARBA" id="ARBA00022982"/>
    </source>
</evidence>
<feature type="domain" description="Cytochrome c" evidence="8">
    <location>
        <begin position="416"/>
        <end position="513"/>
    </location>
</feature>
<dbReference type="GO" id="GO:0020037">
    <property type="term" value="F:heme binding"/>
    <property type="evidence" value="ECO:0007669"/>
    <property type="project" value="InterPro"/>
</dbReference>
<dbReference type="EMBL" id="JACQWF010000238">
    <property type="protein sequence ID" value="MBI4595762.1"/>
    <property type="molecule type" value="Genomic_DNA"/>
</dbReference>
<feature type="domain" description="Cytochrome c" evidence="8">
    <location>
        <begin position="303"/>
        <end position="390"/>
    </location>
</feature>
<feature type="domain" description="Cytochrome c" evidence="8">
    <location>
        <begin position="176"/>
        <end position="279"/>
    </location>
</feature>
<gene>
    <name evidence="9" type="ORF">HY730_05210</name>
</gene>
<dbReference type="InterPro" id="IPR036280">
    <property type="entry name" value="Multihaem_cyt_sf"/>
</dbReference>
<dbReference type="InterPro" id="IPR036909">
    <property type="entry name" value="Cyt_c-like_dom_sf"/>
</dbReference>
<keyword evidence="4" id="KW-0249">Electron transport</keyword>
<keyword evidence="5 6" id="KW-0408">Iron</keyword>
<keyword evidence="2 6" id="KW-0349">Heme</keyword>
<evidence type="ECO:0000256" key="7">
    <source>
        <dbReference type="SAM" id="Phobius"/>
    </source>
</evidence>
<evidence type="ECO:0000259" key="8">
    <source>
        <dbReference type="PROSITE" id="PS51007"/>
    </source>
</evidence>
<dbReference type="InterPro" id="IPR009056">
    <property type="entry name" value="Cyt_c-like_dom"/>
</dbReference>
<dbReference type="Gene3D" id="1.10.760.10">
    <property type="entry name" value="Cytochrome c-like domain"/>
    <property type="match status" value="5"/>
</dbReference>
<evidence type="ECO:0000313" key="9">
    <source>
        <dbReference type="EMBL" id="MBI4595762.1"/>
    </source>
</evidence>
<dbReference type="PANTHER" id="PTHR37823">
    <property type="entry name" value="CYTOCHROME C-553-LIKE"/>
    <property type="match status" value="1"/>
</dbReference>
<proteinExistence type="predicted"/>
<evidence type="ECO:0000256" key="1">
    <source>
        <dbReference type="ARBA" id="ARBA00022448"/>
    </source>
</evidence>
<dbReference type="Proteomes" id="UP000772181">
    <property type="component" value="Unassembled WGS sequence"/>
</dbReference>
<dbReference type="AlphaFoldDB" id="A0A933GKX2"/>
<dbReference type="Pfam" id="PF00034">
    <property type="entry name" value="Cytochrom_C"/>
    <property type="match status" value="4"/>
</dbReference>
<dbReference type="InterPro" id="IPR051811">
    <property type="entry name" value="Cytochrome_c550/c551-like"/>
</dbReference>
<dbReference type="PROSITE" id="PS51007">
    <property type="entry name" value="CYTC"/>
    <property type="match status" value="5"/>
</dbReference>
<keyword evidence="1" id="KW-0813">Transport</keyword>
<feature type="domain" description="Cytochrome c" evidence="8">
    <location>
        <begin position="636"/>
        <end position="720"/>
    </location>
</feature>
<reference evidence="9" key="1">
    <citation type="submission" date="2020-07" db="EMBL/GenBank/DDBJ databases">
        <title>Huge and variable diversity of episymbiotic CPR bacteria and DPANN archaea in groundwater ecosystems.</title>
        <authorList>
            <person name="He C.Y."/>
            <person name="Keren R."/>
            <person name="Whittaker M."/>
            <person name="Farag I.F."/>
            <person name="Doudna J."/>
            <person name="Cate J.H.D."/>
            <person name="Banfield J.F."/>
        </authorList>
    </citation>
    <scope>NUCLEOTIDE SEQUENCE</scope>
    <source>
        <strain evidence="9">NC_groundwater_1482_Ag_S-0.65um_47_24</strain>
    </source>
</reference>
<keyword evidence="7" id="KW-1133">Transmembrane helix</keyword>
<dbReference type="PANTHER" id="PTHR37823:SF1">
    <property type="entry name" value="CYTOCHROME C-553-LIKE"/>
    <property type="match status" value="1"/>
</dbReference>
<organism evidence="9 10">
    <name type="scientific">Tectimicrobiota bacterium</name>
    <dbReference type="NCBI Taxonomy" id="2528274"/>
    <lineage>
        <taxon>Bacteria</taxon>
        <taxon>Pseudomonadati</taxon>
        <taxon>Nitrospinota/Tectimicrobiota group</taxon>
        <taxon>Candidatus Tectimicrobiota</taxon>
    </lineage>
</organism>
<name>A0A933GKX2_UNCTE</name>
<evidence type="ECO:0000256" key="5">
    <source>
        <dbReference type="ARBA" id="ARBA00023004"/>
    </source>
</evidence>
<dbReference type="SUPFAM" id="SSF48695">
    <property type="entry name" value="Multiheme cytochromes"/>
    <property type="match status" value="1"/>
</dbReference>
<keyword evidence="7" id="KW-0812">Transmembrane</keyword>
<comment type="caution">
    <text evidence="9">The sequence shown here is derived from an EMBL/GenBank/DDBJ whole genome shotgun (WGS) entry which is preliminary data.</text>
</comment>
<protein>
    <submittedName>
        <fullName evidence="9">Cytochrome c</fullName>
    </submittedName>
</protein>
<sequence>MVKNLLFAFLGTGIIISFILLFWRESDREWIRYQRAFQNMEREKIQGELQDSGSEEEGMHLESSSSAVGKSAIEIKQIFLKDLAVIDRCPTCHLGIADQRWAEAPQPFTSHTEPTLSFHPVERFGCTVCHQGQGLATTIQGAHGYDSNWKDPLLPLNYIEASCNQCHSNLTFREARRLARGKYLIVRLGCPGCHEAKGFQKLVSNLSPFPLGEGGSGPGPGGAEKIGGTLDQIKYKVAPDWIRRFIKDPVAYSKETRMPNFQFKDQEIEQITAFLLSLGEKNQDESQFTEKAAETDLSGFSSEELEKGKKLVSDFACITCHNIKGMKESGFFKPDKISPELSKVGSKLKLEWLQGYLKDPGKYQPDSRKPAYRFDEEEIRYLTLVLASLKDDEAVTNGGQEGTKAESKDFGNEDKVKVGAGKGLIIKYNCVGCHDIKGIGKSERGPAWDGIASRPIRKFDFGDNPDKIEISRTAWIKAKIMKPRSWRSSLKMPQLNVSEEDAVALTTALLSLTNRKIPQNYLVEDKETANLHVQIPSNGPVGNLWKKFKCLQCHPIAGKGADIGPDLAFEGSRVKPEWLNKYLEKPVQIRPVLAVRMPNLRINAQEAKLLSDYIVMALVDNKLPVGFIREDNISEQSLTLARKIFTLKDSCIGCHKVENKGGKVGPDLAKLGNRLNGDWIYAYLKNPQLNIRRIRRAMMPKYDFTEEEARALTGYLLNLRSDDL</sequence>
<evidence type="ECO:0000256" key="3">
    <source>
        <dbReference type="ARBA" id="ARBA00022723"/>
    </source>
</evidence>
<keyword evidence="3 6" id="KW-0479">Metal-binding</keyword>
<accession>A0A933GKX2</accession>
<feature type="domain" description="Cytochrome c" evidence="8">
    <location>
        <begin position="537"/>
        <end position="618"/>
    </location>
</feature>
<feature type="transmembrane region" description="Helical" evidence="7">
    <location>
        <begin position="6"/>
        <end position="23"/>
    </location>
</feature>
<keyword evidence="7" id="KW-0472">Membrane</keyword>